<dbReference type="AlphaFoldDB" id="A0A195FSP5"/>
<name>A0A195FSP5_9HYME</name>
<evidence type="ECO:0000256" key="1">
    <source>
        <dbReference type="SAM" id="MobiDB-lite"/>
    </source>
</evidence>
<accession>A0A195FSP5</accession>
<keyword evidence="3" id="KW-1185">Reference proteome</keyword>
<feature type="compositionally biased region" description="Pro residues" evidence="1">
    <location>
        <begin position="14"/>
        <end position="23"/>
    </location>
</feature>
<evidence type="ECO:0000313" key="3">
    <source>
        <dbReference type="Proteomes" id="UP000078541"/>
    </source>
</evidence>
<feature type="non-terminal residue" evidence="2">
    <location>
        <position position="1"/>
    </location>
</feature>
<dbReference type="STRING" id="34720.A0A195FSP5"/>
<sequence>QDNGLQFSPFDIPRYPPFHPPPRNYRVAPANYLIEKREREEKRGNRRERRLLAEQRRREENGRAEGRVAWTEERPRGHPQDGQGGRRRARGNPWKSRGECFVGRHRGGPRSSARAAVDVFCEGKPLSCEEERRARVVTRDSATRRRRATVRALVRRGAVATLRASQTRVALPAFPCVCVLVSPSGLSPGAVLVAGSRRGVDCSMYNHSITATLVTF</sequence>
<feature type="region of interest" description="Disordered" evidence="1">
    <location>
        <begin position="1"/>
        <end position="107"/>
    </location>
</feature>
<dbReference type="EMBL" id="KQ981281">
    <property type="protein sequence ID" value="KYN43322.1"/>
    <property type="molecule type" value="Genomic_DNA"/>
</dbReference>
<feature type="compositionally biased region" description="Basic and acidic residues" evidence="1">
    <location>
        <begin position="50"/>
        <end position="79"/>
    </location>
</feature>
<dbReference type="Proteomes" id="UP000078541">
    <property type="component" value="Unassembled WGS sequence"/>
</dbReference>
<reference evidence="2 3" key="1">
    <citation type="submission" date="2016-03" db="EMBL/GenBank/DDBJ databases">
        <title>Trachymyrmex septentrionalis WGS genome.</title>
        <authorList>
            <person name="Nygaard S."/>
            <person name="Hu H."/>
            <person name="Boomsma J."/>
            <person name="Zhang G."/>
        </authorList>
    </citation>
    <scope>NUCLEOTIDE SEQUENCE [LARGE SCALE GENOMIC DNA]</scope>
    <source>
        <strain evidence="2">Tsep2-gDNA-1</strain>
        <tissue evidence="2">Whole body</tissue>
    </source>
</reference>
<organism evidence="2 3">
    <name type="scientific">Trachymyrmex septentrionalis</name>
    <dbReference type="NCBI Taxonomy" id="34720"/>
    <lineage>
        <taxon>Eukaryota</taxon>
        <taxon>Metazoa</taxon>
        <taxon>Ecdysozoa</taxon>
        <taxon>Arthropoda</taxon>
        <taxon>Hexapoda</taxon>
        <taxon>Insecta</taxon>
        <taxon>Pterygota</taxon>
        <taxon>Neoptera</taxon>
        <taxon>Endopterygota</taxon>
        <taxon>Hymenoptera</taxon>
        <taxon>Apocrita</taxon>
        <taxon>Aculeata</taxon>
        <taxon>Formicoidea</taxon>
        <taxon>Formicidae</taxon>
        <taxon>Myrmicinae</taxon>
        <taxon>Trachymyrmex</taxon>
    </lineage>
</organism>
<evidence type="ECO:0000313" key="2">
    <source>
        <dbReference type="EMBL" id="KYN43322.1"/>
    </source>
</evidence>
<protein>
    <submittedName>
        <fullName evidence="2">Uncharacterized protein</fullName>
    </submittedName>
</protein>
<proteinExistence type="predicted"/>
<feature type="compositionally biased region" description="Basic and acidic residues" evidence="1">
    <location>
        <begin position="34"/>
        <end position="43"/>
    </location>
</feature>
<gene>
    <name evidence="2" type="ORF">ALC56_02270</name>
</gene>